<keyword evidence="1" id="KW-0812">Transmembrane</keyword>
<keyword evidence="4" id="KW-1185">Reference proteome</keyword>
<evidence type="ECO:0000259" key="2">
    <source>
        <dbReference type="Pfam" id="PF07331"/>
    </source>
</evidence>
<keyword evidence="1" id="KW-0472">Membrane</keyword>
<dbReference type="RefSeq" id="WP_110715700.1">
    <property type="nucleotide sequence ID" value="NZ_PGFS01000001.1"/>
</dbReference>
<feature type="domain" description="DUF1468" evidence="2">
    <location>
        <begin position="14"/>
        <end position="144"/>
    </location>
</feature>
<evidence type="ECO:0000313" key="3">
    <source>
        <dbReference type="EMBL" id="MDH4571861.1"/>
    </source>
</evidence>
<keyword evidence="1" id="KW-1133">Transmembrane helix</keyword>
<sequence>MKAISKGLMPTVVVCIALIVASIAFIVMGAGLPLASAMFPLAVLGVVGVLSVVLLVQSCLQGRQREGGEGHPESLGKVVLGLLCVLVYLVAVARLGFYASTFLMIPLMSAAFGYRRWERSLFGSALFTVMLYLLFDMAMGRSLPHGWLM</sequence>
<dbReference type="Proteomes" id="UP001162135">
    <property type="component" value="Unassembled WGS sequence"/>
</dbReference>
<dbReference type="EMBL" id="PGFS01000001">
    <property type="protein sequence ID" value="MDH4571861.1"/>
    <property type="molecule type" value="Genomic_DNA"/>
</dbReference>
<feature type="transmembrane region" description="Helical" evidence="1">
    <location>
        <begin position="97"/>
        <end position="114"/>
    </location>
</feature>
<feature type="transmembrane region" description="Helical" evidence="1">
    <location>
        <begin position="121"/>
        <end position="139"/>
    </location>
</feature>
<reference evidence="3" key="1">
    <citation type="journal article" date="2015" name="Antonie Van Leeuwenhoek">
        <title>Comparative 16S rRNA signatures and multilocus sequence analysis for the genus Salinicola and description of Salinicola acroporae sp. nov., isolated from coral Acropora digitifera.</title>
        <authorList>
            <person name="Lepcha R.T."/>
            <person name="Poddar A."/>
            <person name="Schumann P."/>
            <person name="Das S.K."/>
        </authorList>
    </citation>
    <scope>NUCLEOTIDE SEQUENCE</scope>
    <source>
        <strain evidence="3">S4-41</strain>
    </source>
</reference>
<reference evidence="3" key="2">
    <citation type="submission" date="2017-11" db="EMBL/GenBank/DDBJ databases">
        <authorList>
            <person name="Das S.K."/>
        </authorList>
    </citation>
    <scope>NUCLEOTIDE SEQUENCE</scope>
    <source>
        <strain evidence="3">S4-41</strain>
    </source>
</reference>
<comment type="caution">
    <text evidence="3">The sequence shown here is derived from an EMBL/GenBank/DDBJ whole genome shotgun (WGS) entry which is preliminary data.</text>
</comment>
<dbReference type="InterPro" id="IPR009936">
    <property type="entry name" value="DUF1468"/>
</dbReference>
<feature type="transmembrane region" description="Helical" evidence="1">
    <location>
        <begin position="12"/>
        <end position="32"/>
    </location>
</feature>
<feature type="transmembrane region" description="Helical" evidence="1">
    <location>
        <begin position="74"/>
        <end position="91"/>
    </location>
</feature>
<gene>
    <name evidence="3" type="ORF">CUR86_04845</name>
</gene>
<accession>A0ABT6I2L2</accession>
<name>A0ABT6I2L2_9GAMM</name>
<evidence type="ECO:0000313" key="4">
    <source>
        <dbReference type="Proteomes" id="UP001162135"/>
    </source>
</evidence>
<evidence type="ECO:0000256" key="1">
    <source>
        <dbReference type="SAM" id="Phobius"/>
    </source>
</evidence>
<dbReference type="Pfam" id="PF07331">
    <property type="entry name" value="TctB"/>
    <property type="match status" value="1"/>
</dbReference>
<protein>
    <recommendedName>
        <fullName evidence="2">DUF1468 domain-containing protein</fullName>
    </recommendedName>
</protein>
<organism evidence="3 4">
    <name type="scientific">Salinicola acroporae</name>
    <dbReference type="NCBI Taxonomy" id="1541440"/>
    <lineage>
        <taxon>Bacteria</taxon>
        <taxon>Pseudomonadati</taxon>
        <taxon>Pseudomonadota</taxon>
        <taxon>Gammaproteobacteria</taxon>
        <taxon>Oceanospirillales</taxon>
        <taxon>Halomonadaceae</taxon>
        <taxon>Salinicola</taxon>
    </lineage>
</organism>
<feature type="transmembrane region" description="Helical" evidence="1">
    <location>
        <begin position="38"/>
        <end position="62"/>
    </location>
</feature>
<proteinExistence type="predicted"/>